<dbReference type="Gene3D" id="1.10.10.60">
    <property type="entry name" value="Homeodomain-like"/>
    <property type="match status" value="1"/>
</dbReference>
<feature type="DNA-binding region" description="Homeobox" evidence="2">
    <location>
        <begin position="3"/>
        <end position="38"/>
    </location>
</feature>
<dbReference type="Proteomes" id="UP000694620">
    <property type="component" value="Chromosome 1"/>
</dbReference>
<protein>
    <recommendedName>
        <fullName evidence="4">Homeobox domain-containing protein</fullName>
    </recommendedName>
</protein>
<evidence type="ECO:0000313" key="6">
    <source>
        <dbReference type="Proteomes" id="UP000694620"/>
    </source>
</evidence>
<reference evidence="5" key="2">
    <citation type="submission" date="2025-08" db="UniProtKB">
        <authorList>
            <consortium name="Ensembl"/>
        </authorList>
    </citation>
    <scope>IDENTIFICATION</scope>
</reference>
<evidence type="ECO:0000313" key="5">
    <source>
        <dbReference type="Ensembl" id="ENSECRP00000021453.1"/>
    </source>
</evidence>
<proteinExistence type="predicted"/>
<keyword evidence="6" id="KW-1185">Reference proteome</keyword>
<feature type="domain" description="Homeobox" evidence="4">
    <location>
        <begin position="1"/>
        <end position="37"/>
    </location>
</feature>
<dbReference type="GO" id="GO:0000977">
    <property type="term" value="F:RNA polymerase II transcription regulatory region sequence-specific DNA binding"/>
    <property type="evidence" value="ECO:0007669"/>
    <property type="project" value="TreeGrafter"/>
</dbReference>
<evidence type="ECO:0000256" key="3">
    <source>
        <dbReference type="RuleBase" id="RU000682"/>
    </source>
</evidence>
<keyword evidence="2 3" id="KW-0238">DNA-binding</keyword>
<reference evidence="5" key="1">
    <citation type="submission" date="2021-06" db="EMBL/GenBank/DDBJ databases">
        <authorList>
            <consortium name="Wellcome Sanger Institute Data Sharing"/>
        </authorList>
    </citation>
    <scope>NUCLEOTIDE SEQUENCE [LARGE SCALE GENOMIC DNA]</scope>
</reference>
<dbReference type="SUPFAM" id="SSF46689">
    <property type="entry name" value="Homeodomain-like"/>
    <property type="match status" value="1"/>
</dbReference>
<sequence>MFYFAHYPDIVTREHLATKISLPEVWFSNRRAKWRREERLKIETYYRSEGMYCHFYLLCV</sequence>
<dbReference type="InterPro" id="IPR050649">
    <property type="entry name" value="Paired_Homeobox_TFs"/>
</dbReference>
<name>A0A8C4SYB8_ERPCA</name>
<dbReference type="PROSITE" id="PS50071">
    <property type="entry name" value="HOMEOBOX_2"/>
    <property type="match status" value="1"/>
</dbReference>
<comment type="subcellular location">
    <subcellularLocation>
        <location evidence="1 2 3">Nucleus</location>
    </subcellularLocation>
</comment>
<keyword evidence="2 3" id="KW-0539">Nucleus</keyword>
<dbReference type="CDD" id="cd00086">
    <property type="entry name" value="homeodomain"/>
    <property type="match status" value="1"/>
</dbReference>
<dbReference type="AlphaFoldDB" id="A0A8C4SYB8"/>
<dbReference type="PANTHER" id="PTHR24329:SF543">
    <property type="entry name" value="FI01017P-RELATED"/>
    <property type="match status" value="1"/>
</dbReference>
<keyword evidence="2 3" id="KW-0371">Homeobox</keyword>
<dbReference type="GO" id="GO:0005634">
    <property type="term" value="C:nucleus"/>
    <property type="evidence" value="ECO:0007669"/>
    <property type="project" value="UniProtKB-SubCell"/>
</dbReference>
<organism evidence="5 6">
    <name type="scientific">Erpetoichthys calabaricus</name>
    <name type="common">Rope fish</name>
    <name type="synonym">Calamoichthys calabaricus</name>
    <dbReference type="NCBI Taxonomy" id="27687"/>
    <lineage>
        <taxon>Eukaryota</taxon>
        <taxon>Metazoa</taxon>
        <taxon>Chordata</taxon>
        <taxon>Craniata</taxon>
        <taxon>Vertebrata</taxon>
        <taxon>Euteleostomi</taxon>
        <taxon>Actinopterygii</taxon>
        <taxon>Polypteriformes</taxon>
        <taxon>Polypteridae</taxon>
        <taxon>Erpetoichthys</taxon>
    </lineage>
</organism>
<dbReference type="PANTHER" id="PTHR24329">
    <property type="entry name" value="HOMEOBOX PROTEIN ARISTALESS"/>
    <property type="match status" value="1"/>
</dbReference>
<dbReference type="InterPro" id="IPR001356">
    <property type="entry name" value="HD"/>
</dbReference>
<evidence type="ECO:0000259" key="4">
    <source>
        <dbReference type="PROSITE" id="PS50071"/>
    </source>
</evidence>
<dbReference type="InterPro" id="IPR009057">
    <property type="entry name" value="Homeodomain-like_sf"/>
</dbReference>
<evidence type="ECO:0000256" key="2">
    <source>
        <dbReference type="PROSITE-ProRule" id="PRU00108"/>
    </source>
</evidence>
<reference evidence="5" key="3">
    <citation type="submission" date="2025-09" db="UniProtKB">
        <authorList>
            <consortium name="Ensembl"/>
        </authorList>
    </citation>
    <scope>IDENTIFICATION</scope>
</reference>
<accession>A0A8C4SYB8</accession>
<evidence type="ECO:0000256" key="1">
    <source>
        <dbReference type="ARBA" id="ARBA00004123"/>
    </source>
</evidence>
<dbReference type="Pfam" id="PF00046">
    <property type="entry name" value="Homeodomain"/>
    <property type="match status" value="1"/>
</dbReference>
<dbReference type="Ensembl" id="ENSECRT00000021919.1">
    <property type="protein sequence ID" value="ENSECRP00000021453.1"/>
    <property type="gene ID" value="ENSECRG00000014467.1"/>
</dbReference>
<dbReference type="GO" id="GO:0000981">
    <property type="term" value="F:DNA-binding transcription factor activity, RNA polymerase II-specific"/>
    <property type="evidence" value="ECO:0007669"/>
    <property type="project" value="TreeGrafter"/>
</dbReference>